<comment type="caution">
    <text evidence="5">The sequence shown here is derived from an EMBL/GenBank/DDBJ whole genome shotgun (WGS) entry which is preliminary data.</text>
</comment>
<dbReference type="EMBL" id="PYAX01000013">
    <property type="protein sequence ID" value="PSL52466.1"/>
    <property type="molecule type" value="Genomic_DNA"/>
</dbReference>
<dbReference type="Pfam" id="PF00356">
    <property type="entry name" value="LacI"/>
    <property type="match status" value="1"/>
</dbReference>
<dbReference type="Gene3D" id="3.40.50.2300">
    <property type="match status" value="3"/>
</dbReference>
<evidence type="ECO:0000256" key="1">
    <source>
        <dbReference type="ARBA" id="ARBA00023015"/>
    </source>
</evidence>
<sequence>MTTLADVARHAGVSLSTVSYALSGKRSISTDTRQRIEDSVRVLGYEPRRLTRNKTLALLLPGQADVGPMWLGSFLVAASTRARRDDVDLLLGATADATSAQEVDSLIVVSPATAPGHSSVPVVRVGTPDSAVEDSRVDVDRAAAGTQCATYLADLGHRTVALLHRDPLEDFFWGFASAARALGCTVRTQVWQPGLNPVETHPSALVVADELPIGEVLSELDQRHLRVPRDVSVMALCSDETASRAPVAITSVGALPETLGQAAVDIALSGARRTHLLEPRLTVRASTGAPSGWPHHIPQ</sequence>
<dbReference type="InterPro" id="IPR028082">
    <property type="entry name" value="Peripla_BP_I"/>
</dbReference>
<dbReference type="InterPro" id="IPR000843">
    <property type="entry name" value="HTH_LacI"/>
</dbReference>
<dbReference type="PROSITE" id="PS00356">
    <property type="entry name" value="HTH_LACI_1"/>
    <property type="match status" value="1"/>
</dbReference>
<dbReference type="Pfam" id="PF13377">
    <property type="entry name" value="Peripla_BP_3"/>
    <property type="match status" value="1"/>
</dbReference>
<dbReference type="PANTHER" id="PTHR30146:SF153">
    <property type="entry name" value="LACTOSE OPERON REPRESSOR"/>
    <property type="match status" value="1"/>
</dbReference>
<dbReference type="Proteomes" id="UP000241118">
    <property type="component" value="Unassembled WGS sequence"/>
</dbReference>
<dbReference type="CDD" id="cd01392">
    <property type="entry name" value="HTH_LacI"/>
    <property type="match status" value="1"/>
</dbReference>
<dbReference type="AlphaFoldDB" id="A0A2P8I1X0"/>
<dbReference type="SMART" id="SM00354">
    <property type="entry name" value="HTH_LACI"/>
    <property type="match status" value="1"/>
</dbReference>
<evidence type="ECO:0000256" key="2">
    <source>
        <dbReference type="ARBA" id="ARBA00023125"/>
    </source>
</evidence>
<gene>
    <name evidence="5" type="ORF">B0I31_113139</name>
</gene>
<keyword evidence="3" id="KW-0804">Transcription</keyword>
<feature type="domain" description="HTH lacI-type" evidence="4">
    <location>
        <begin position="2"/>
        <end position="56"/>
    </location>
</feature>
<protein>
    <submittedName>
        <fullName evidence="5">DNA-binding LacI/PurR family transcriptional regulator</fullName>
    </submittedName>
</protein>
<keyword evidence="1" id="KW-0805">Transcription regulation</keyword>
<proteinExistence type="predicted"/>
<dbReference type="OrthoDB" id="252678at2"/>
<dbReference type="PANTHER" id="PTHR30146">
    <property type="entry name" value="LACI-RELATED TRANSCRIPTIONAL REPRESSOR"/>
    <property type="match status" value="1"/>
</dbReference>
<name>A0A2P8I1X0_SACCR</name>
<dbReference type="SUPFAM" id="SSF47413">
    <property type="entry name" value="lambda repressor-like DNA-binding domains"/>
    <property type="match status" value="1"/>
</dbReference>
<dbReference type="InterPro" id="IPR010982">
    <property type="entry name" value="Lambda_DNA-bd_dom_sf"/>
</dbReference>
<evidence type="ECO:0000256" key="3">
    <source>
        <dbReference type="ARBA" id="ARBA00023163"/>
    </source>
</evidence>
<dbReference type="PROSITE" id="PS50932">
    <property type="entry name" value="HTH_LACI_2"/>
    <property type="match status" value="1"/>
</dbReference>
<dbReference type="GO" id="GO:0000976">
    <property type="term" value="F:transcription cis-regulatory region binding"/>
    <property type="evidence" value="ECO:0007669"/>
    <property type="project" value="TreeGrafter"/>
</dbReference>
<dbReference type="RefSeq" id="WP_106619005.1">
    <property type="nucleotide sequence ID" value="NZ_PYAX01000013.1"/>
</dbReference>
<dbReference type="GO" id="GO:0003700">
    <property type="term" value="F:DNA-binding transcription factor activity"/>
    <property type="evidence" value="ECO:0007669"/>
    <property type="project" value="TreeGrafter"/>
</dbReference>
<organism evidence="5 6">
    <name type="scientific">Saccharothrix carnea</name>
    <dbReference type="NCBI Taxonomy" id="1280637"/>
    <lineage>
        <taxon>Bacteria</taxon>
        <taxon>Bacillati</taxon>
        <taxon>Actinomycetota</taxon>
        <taxon>Actinomycetes</taxon>
        <taxon>Pseudonocardiales</taxon>
        <taxon>Pseudonocardiaceae</taxon>
        <taxon>Saccharothrix</taxon>
    </lineage>
</organism>
<evidence type="ECO:0000259" key="4">
    <source>
        <dbReference type="PROSITE" id="PS50932"/>
    </source>
</evidence>
<evidence type="ECO:0000313" key="5">
    <source>
        <dbReference type="EMBL" id="PSL52466.1"/>
    </source>
</evidence>
<dbReference type="SUPFAM" id="SSF53822">
    <property type="entry name" value="Periplasmic binding protein-like I"/>
    <property type="match status" value="1"/>
</dbReference>
<keyword evidence="2 5" id="KW-0238">DNA-binding</keyword>
<dbReference type="InterPro" id="IPR046335">
    <property type="entry name" value="LacI/GalR-like_sensor"/>
</dbReference>
<accession>A0A2P8I1X0</accession>
<dbReference type="Gene3D" id="1.10.260.40">
    <property type="entry name" value="lambda repressor-like DNA-binding domains"/>
    <property type="match status" value="1"/>
</dbReference>
<reference evidence="5 6" key="1">
    <citation type="submission" date="2018-03" db="EMBL/GenBank/DDBJ databases">
        <title>Genomic Encyclopedia of Type Strains, Phase III (KMG-III): the genomes of soil and plant-associated and newly described type strains.</title>
        <authorList>
            <person name="Whitman W."/>
        </authorList>
    </citation>
    <scope>NUCLEOTIDE SEQUENCE [LARGE SCALE GENOMIC DNA]</scope>
    <source>
        <strain evidence="5 6">CGMCC 4.7097</strain>
    </source>
</reference>
<keyword evidence="6" id="KW-1185">Reference proteome</keyword>
<evidence type="ECO:0000313" key="6">
    <source>
        <dbReference type="Proteomes" id="UP000241118"/>
    </source>
</evidence>